<organism evidence="1 2">
    <name type="scientific">Neptunomonas marina</name>
    <dbReference type="NCBI Taxonomy" id="1815562"/>
    <lineage>
        <taxon>Bacteria</taxon>
        <taxon>Pseudomonadati</taxon>
        <taxon>Pseudomonadota</taxon>
        <taxon>Gammaproteobacteria</taxon>
        <taxon>Oceanospirillales</taxon>
        <taxon>Oceanospirillaceae</taxon>
        <taxon>Neptunomonas</taxon>
    </lineage>
</organism>
<comment type="caution">
    <text evidence="1">The sequence shown here is derived from an EMBL/GenBank/DDBJ whole genome shotgun (WGS) entry which is preliminary data.</text>
</comment>
<dbReference type="Pfam" id="PF11136">
    <property type="entry name" value="DUF2889"/>
    <property type="match status" value="1"/>
</dbReference>
<dbReference type="EMBL" id="SACQ01000001">
    <property type="protein sequence ID" value="RVU32633.1"/>
    <property type="molecule type" value="Genomic_DNA"/>
</dbReference>
<gene>
    <name evidence="1" type="ORF">EOE65_02975</name>
</gene>
<name>A0A437QE18_9GAMM</name>
<dbReference type="AlphaFoldDB" id="A0A437QE18"/>
<dbReference type="InterPro" id="IPR021312">
    <property type="entry name" value="DUF2889"/>
</dbReference>
<reference evidence="1 2" key="1">
    <citation type="submission" date="2019-01" db="EMBL/GenBank/DDBJ databases">
        <authorList>
            <person name="Chen W.-M."/>
        </authorList>
    </citation>
    <scope>NUCLEOTIDE SEQUENCE [LARGE SCALE GENOMIC DNA]</scope>
    <source>
        <strain evidence="1 2">HPM-16</strain>
    </source>
</reference>
<dbReference type="Proteomes" id="UP000282818">
    <property type="component" value="Unassembled WGS sequence"/>
</dbReference>
<sequence length="186" mass="20819">MPLSPPVERVQQHTRTVTCKGYLRQDGLWDIEGHLVDVKDHDIKSHGRASGEIPAGEAIHDMMIRITIDLELNILAAEASMDSTPYQHCKEISEAYKKLVGLQIKPGFTKITKDLFGATNGCTHLLEMLGPLATAAYQATYHVRIDEKEWEPGNPKPAIINTCHGWREDSPVIRKNWPHFSDIGAD</sequence>
<accession>A0A437QE18</accession>
<proteinExistence type="predicted"/>
<dbReference type="RefSeq" id="WP_127692802.1">
    <property type="nucleotide sequence ID" value="NZ_SACQ01000001.1"/>
</dbReference>
<evidence type="ECO:0000313" key="1">
    <source>
        <dbReference type="EMBL" id="RVU32633.1"/>
    </source>
</evidence>
<protein>
    <submittedName>
        <fullName evidence="1">DUF2889 domain-containing protein</fullName>
    </submittedName>
</protein>
<keyword evidence="2" id="KW-1185">Reference proteome</keyword>
<evidence type="ECO:0000313" key="2">
    <source>
        <dbReference type="Proteomes" id="UP000282818"/>
    </source>
</evidence>